<gene>
    <name evidence="2" type="ORF">NSJP_2806</name>
</gene>
<evidence type="ECO:0000313" key="3">
    <source>
        <dbReference type="Proteomes" id="UP000192042"/>
    </source>
</evidence>
<keyword evidence="1" id="KW-1133">Transmembrane helix</keyword>
<accession>A0A1W1I838</accession>
<dbReference type="Proteomes" id="UP000192042">
    <property type="component" value="Chromosome I"/>
</dbReference>
<keyword evidence="3" id="KW-1185">Reference proteome</keyword>
<feature type="transmembrane region" description="Helical" evidence="1">
    <location>
        <begin position="288"/>
        <end position="310"/>
    </location>
</feature>
<evidence type="ECO:0000256" key="1">
    <source>
        <dbReference type="SAM" id="Phobius"/>
    </source>
</evidence>
<evidence type="ECO:0000313" key="2">
    <source>
        <dbReference type="EMBL" id="SLM48973.1"/>
    </source>
</evidence>
<sequence>MAHRQAAHSEYPDSIPFSLFEGDFLTRFFQRIGMGSYRTGDLVKRALFLMTLTWGVLAALAVWSGLHWTQPRGQNFFFDFAAYGQLIAGLPMFLVAERVIDRQTKEVARCFVTTGVVEPGDAIRLVRVNWQLKQSRHKAWPDLLCILLGYAITAAWMIPEMNNGRLTWHATDLDSHLQPMTWYGFREMLQTLTWPGAWEFIFVGPLTTYWWLRWSVKVLLWTWYLYQVSNLRLNLVPSHPDSTGGIGFLSDAQTKFGWIILAYGISYVAPTILYKLTFEGATILVLSVWGYAASFVIGAPVLFTLPLFMFTQQLSQAKSRALEVLQERSMERAQAFEEKWLKACTSGHYELMSGSDLTGLDALNRVYDHIHKMRVVPFDLRSFSELVGSALGPMVPLLPYIVDIPEPFLKAIEEGKKLLH</sequence>
<keyword evidence="1" id="KW-0472">Membrane</keyword>
<dbReference type="AlphaFoldDB" id="A0A1W1I838"/>
<protein>
    <submittedName>
        <fullName evidence="2">Uncharacterized protein</fullName>
    </submittedName>
</protein>
<feature type="transmembrane region" description="Helical" evidence="1">
    <location>
        <begin position="192"/>
        <end position="212"/>
    </location>
</feature>
<feature type="transmembrane region" description="Helical" evidence="1">
    <location>
        <begin position="139"/>
        <end position="158"/>
    </location>
</feature>
<reference evidence="2 3" key="1">
    <citation type="submission" date="2017-03" db="EMBL/GenBank/DDBJ databases">
        <authorList>
            <person name="Afonso C.L."/>
            <person name="Miller P.J."/>
            <person name="Scott M.A."/>
            <person name="Spackman E."/>
            <person name="Goraichik I."/>
            <person name="Dimitrov K.M."/>
            <person name="Suarez D.L."/>
            <person name="Swayne D.E."/>
        </authorList>
    </citation>
    <scope>NUCLEOTIDE SEQUENCE [LARGE SCALE GENOMIC DNA]</scope>
    <source>
        <strain evidence="2">Genome sequencing of Nitrospira japonica strain NJ11</strain>
    </source>
</reference>
<dbReference type="OrthoDB" id="5493434at2"/>
<feature type="transmembrane region" description="Helical" evidence="1">
    <location>
        <begin position="256"/>
        <end position="276"/>
    </location>
</feature>
<dbReference type="RefSeq" id="WP_080887283.1">
    <property type="nucleotide sequence ID" value="NZ_LT828648.1"/>
</dbReference>
<dbReference type="EMBL" id="LT828648">
    <property type="protein sequence ID" value="SLM48973.1"/>
    <property type="molecule type" value="Genomic_DNA"/>
</dbReference>
<dbReference type="KEGG" id="nja:NSJP_2806"/>
<proteinExistence type="predicted"/>
<feature type="transmembrane region" description="Helical" evidence="1">
    <location>
        <begin position="46"/>
        <end position="64"/>
    </location>
</feature>
<name>A0A1W1I838_9BACT</name>
<organism evidence="2 3">
    <name type="scientific">Nitrospira japonica</name>
    <dbReference type="NCBI Taxonomy" id="1325564"/>
    <lineage>
        <taxon>Bacteria</taxon>
        <taxon>Pseudomonadati</taxon>
        <taxon>Nitrospirota</taxon>
        <taxon>Nitrospiria</taxon>
        <taxon>Nitrospirales</taxon>
        <taxon>Nitrospiraceae</taxon>
        <taxon>Nitrospira</taxon>
    </lineage>
</organism>
<feature type="transmembrane region" description="Helical" evidence="1">
    <location>
        <begin position="76"/>
        <end position="96"/>
    </location>
</feature>
<keyword evidence="1" id="KW-0812">Transmembrane</keyword>
<dbReference type="STRING" id="1325564.NSJP_2806"/>